<evidence type="ECO:0000256" key="5">
    <source>
        <dbReference type="ARBA" id="ARBA00023242"/>
    </source>
</evidence>
<evidence type="ECO:0000313" key="8">
    <source>
        <dbReference type="Proteomes" id="UP000016935"/>
    </source>
</evidence>
<accession>R0JPA5</accession>
<dbReference type="PROSITE" id="PS50048">
    <property type="entry name" value="ZN2_CY6_FUNGAL_2"/>
    <property type="match status" value="1"/>
</dbReference>
<name>R0JPA5_EXST2</name>
<reference evidence="7 8" key="1">
    <citation type="journal article" date="2012" name="PLoS Pathog.">
        <title>Diverse lifestyles and strategies of plant pathogenesis encoded in the genomes of eighteen Dothideomycetes fungi.</title>
        <authorList>
            <person name="Ohm R.A."/>
            <person name="Feau N."/>
            <person name="Henrissat B."/>
            <person name="Schoch C.L."/>
            <person name="Horwitz B.A."/>
            <person name="Barry K.W."/>
            <person name="Condon B.J."/>
            <person name="Copeland A.C."/>
            <person name="Dhillon B."/>
            <person name="Glaser F."/>
            <person name="Hesse C.N."/>
            <person name="Kosti I."/>
            <person name="LaButti K."/>
            <person name="Lindquist E.A."/>
            <person name="Lucas S."/>
            <person name="Salamov A.A."/>
            <person name="Bradshaw R.E."/>
            <person name="Ciuffetti L."/>
            <person name="Hamelin R.C."/>
            <person name="Kema G.H.J."/>
            <person name="Lawrence C."/>
            <person name="Scott J.A."/>
            <person name="Spatafora J.W."/>
            <person name="Turgeon B.G."/>
            <person name="de Wit P.J.G.M."/>
            <person name="Zhong S."/>
            <person name="Goodwin S.B."/>
            <person name="Grigoriev I.V."/>
        </authorList>
    </citation>
    <scope>NUCLEOTIDE SEQUENCE [LARGE SCALE GENOMIC DNA]</scope>
    <source>
        <strain evidence="8">28A</strain>
    </source>
</reference>
<feature type="domain" description="Zn(2)-C6 fungal-type" evidence="6">
    <location>
        <begin position="9"/>
        <end position="39"/>
    </location>
</feature>
<dbReference type="PANTHER" id="PTHR47660">
    <property type="entry name" value="TRANSCRIPTION FACTOR WITH C2H2 AND ZN(2)-CYS(6) DNA BINDING DOMAIN (EUROFUNG)-RELATED-RELATED"/>
    <property type="match status" value="1"/>
</dbReference>
<evidence type="ECO:0000256" key="2">
    <source>
        <dbReference type="ARBA" id="ARBA00022833"/>
    </source>
</evidence>
<dbReference type="GeneID" id="19406246"/>
<dbReference type="RefSeq" id="XP_008029988.1">
    <property type="nucleotide sequence ID" value="XM_008031797.1"/>
</dbReference>
<dbReference type="EMBL" id="KB908844">
    <property type="protein sequence ID" value="EOA83023.1"/>
    <property type="molecule type" value="Genomic_DNA"/>
</dbReference>
<evidence type="ECO:0000256" key="3">
    <source>
        <dbReference type="ARBA" id="ARBA00023015"/>
    </source>
</evidence>
<dbReference type="GO" id="GO:0008270">
    <property type="term" value="F:zinc ion binding"/>
    <property type="evidence" value="ECO:0007669"/>
    <property type="project" value="InterPro"/>
</dbReference>
<dbReference type="HOGENOM" id="CLU_024655_0_0_1"/>
<keyword evidence="5" id="KW-0539">Nucleus</keyword>
<dbReference type="Gene3D" id="4.10.240.10">
    <property type="entry name" value="Zn(2)-C6 fungal-type DNA-binding domain"/>
    <property type="match status" value="1"/>
</dbReference>
<dbReference type="PROSITE" id="PS00463">
    <property type="entry name" value="ZN2_CY6_FUNGAL_1"/>
    <property type="match status" value="1"/>
</dbReference>
<dbReference type="InterPro" id="IPR036864">
    <property type="entry name" value="Zn2-C6_fun-type_DNA-bd_sf"/>
</dbReference>
<dbReference type="STRING" id="671987.R0JPA5"/>
<sequence>MPKHTESNACGACARSKRRCGRQMPSCARCAERGWTCIYPRGTSRLTSTQALMPSAERYLSPIIDSGLPDKVADSAPTSDTGPIFSEDLALDLNLSPLANSCFAIASPSSGIPDLTALKADWFTAPDSWHISHEWNRAVMGTNTNADMKIYIARVQSWLQRWINTGSNPFIHKKLYSVNFPASVQIAYATLASYIHRTPSNTDTVLKIVEDRSTALLRDNGAVLQEEKWVCRQEEEEDHSVDLFAQLARLHALMTYQMIGLFDGDIRARYFAEGRLALQNAWAIKLFHAAGSVLPNADGCAVQLVGSLPRWSDYAQQQWYSWILAESIRRTYMVAVSIMPIYTALQQGWAKCPGGIKFTNRSGLWGATSAVEWEKQCREKGAGFLHRSECDWFLDNATPGDVDEFGIAVMDMTFRSDLLQRWREKGRGVWSEGHVGFV</sequence>
<gene>
    <name evidence="7" type="ORF">SETTUDRAFT_96534</name>
</gene>
<dbReference type="SMART" id="SM00066">
    <property type="entry name" value="GAL4"/>
    <property type="match status" value="1"/>
</dbReference>
<keyword evidence="2" id="KW-0862">Zinc</keyword>
<evidence type="ECO:0000259" key="6">
    <source>
        <dbReference type="PROSITE" id="PS50048"/>
    </source>
</evidence>
<dbReference type="SUPFAM" id="SSF57701">
    <property type="entry name" value="Zn2/Cys6 DNA-binding domain"/>
    <property type="match status" value="1"/>
</dbReference>
<keyword evidence="3" id="KW-0805">Transcription regulation</keyword>
<dbReference type="GO" id="GO:0000981">
    <property type="term" value="F:DNA-binding transcription factor activity, RNA polymerase II-specific"/>
    <property type="evidence" value="ECO:0007669"/>
    <property type="project" value="InterPro"/>
</dbReference>
<dbReference type="Pfam" id="PF00172">
    <property type="entry name" value="Zn_clus"/>
    <property type="match status" value="1"/>
</dbReference>
<keyword evidence="4" id="KW-0804">Transcription</keyword>
<dbReference type="CDD" id="cd00067">
    <property type="entry name" value="GAL4"/>
    <property type="match status" value="1"/>
</dbReference>
<dbReference type="InterPro" id="IPR001138">
    <property type="entry name" value="Zn2Cys6_DnaBD"/>
</dbReference>
<organism evidence="7 8">
    <name type="scientific">Exserohilum turcicum (strain 28A)</name>
    <name type="common">Northern leaf blight fungus</name>
    <name type="synonym">Setosphaeria turcica</name>
    <dbReference type="NCBI Taxonomy" id="671987"/>
    <lineage>
        <taxon>Eukaryota</taxon>
        <taxon>Fungi</taxon>
        <taxon>Dikarya</taxon>
        <taxon>Ascomycota</taxon>
        <taxon>Pezizomycotina</taxon>
        <taxon>Dothideomycetes</taxon>
        <taxon>Pleosporomycetidae</taxon>
        <taxon>Pleosporales</taxon>
        <taxon>Pleosporineae</taxon>
        <taxon>Pleosporaceae</taxon>
        <taxon>Exserohilum</taxon>
    </lineage>
</organism>
<protein>
    <recommendedName>
        <fullName evidence="6">Zn(2)-C6 fungal-type domain-containing protein</fullName>
    </recommendedName>
</protein>
<dbReference type="AlphaFoldDB" id="R0JPA5"/>
<evidence type="ECO:0000313" key="7">
    <source>
        <dbReference type="EMBL" id="EOA83023.1"/>
    </source>
</evidence>
<evidence type="ECO:0000256" key="1">
    <source>
        <dbReference type="ARBA" id="ARBA00022723"/>
    </source>
</evidence>
<evidence type="ECO:0000256" key="4">
    <source>
        <dbReference type="ARBA" id="ARBA00023163"/>
    </source>
</evidence>
<dbReference type="OrthoDB" id="5355161at2759"/>
<dbReference type="Proteomes" id="UP000016935">
    <property type="component" value="Unassembled WGS sequence"/>
</dbReference>
<reference evidence="7 8" key="2">
    <citation type="journal article" date="2013" name="PLoS Genet.">
        <title>Comparative genome structure, secondary metabolite, and effector coding capacity across Cochliobolus pathogens.</title>
        <authorList>
            <person name="Condon B.J."/>
            <person name="Leng Y."/>
            <person name="Wu D."/>
            <person name="Bushley K.E."/>
            <person name="Ohm R.A."/>
            <person name="Otillar R."/>
            <person name="Martin J."/>
            <person name="Schackwitz W."/>
            <person name="Grimwood J."/>
            <person name="MohdZainudin N."/>
            <person name="Xue C."/>
            <person name="Wang R."/>
            <person name="Manning V.A."/>
            <person name="Dhillon B."/>
            <person name="Tu Z.J."/>
            <person name="Steffenson B.J."/>
            <person name="Salamov A."/>
            <person name="Sun H."/>
            <person name="Lowry S."/>
            <person name="LaButti K."/>
            <person name="Han J."/>
            <person name="Copeland A."/>
            <person name="Lindquist E."/>
            <person name="Barry K."/>
            <person name="Schmutz J."/>
            <person name="Baker S.E."/>
            <person name="Ciuffetti L.M."/>
            <person name="Grigoriev I.V."/>
            <person name="Zhong S."/>
            <person name="Turgeon B.G."/>
        </authorList>
    </citation>
    <scope>NUCLEOTIDE SEQUENCE [LARGE SCALE GENOMIC DNA]</scope>
    <source>
        <strain evidence="8">28A</strain>
    </source>
</reference>
<keyword evidence="1" id="KW-0479">Metal-binding</keyword>
<keyword evidence="8" id="KW-1185">Reference proteome</keyword>
<proteinExistence type="predicted"/>
<dbReference type="eggNOG" id="ENOG502SPBP">
    <property type="taxonomic scope" value="Eukaryota"/>
</dbReference>